<evidence type="ECO:0000259" key="1">
    <source>
        <dbReference type="Pfam" id="PF08531"/>
    </source>
</evidence>
<evidence type="ECO:0000259" key="2">
    <source>
        <dbReference type="Pfam" id="PF17389"/>
    </source>
</evidence>
<dbReference type="InterPro" id="IPR035396">
    <property type="entry name" value="Bac_rhamnosid6H"/>
</dbReference>
<dbReference type="SUPFAM" id="SSF49785">
    <property type="entry name" value="Galactose-binding domain-like"/>
    <property type="match status" value="1"/>
</dbReference>
<dbReference type="Gene3D" id="2.60.420.10">
    <property type="entry name" value="Maltose phosphorylase, domain 3"/>
    <property type="match status" value="1"/>
</dbReference>
<dbReference type="Proteomes" id="UP000326921">
    <property type="component" value="Chromosome"/>
</dbReference>
<feature type="domain" description="Bacterial alpha-L-rhamnosidase N-terminal" evidence="1">
    <location>
        <begin position="57"/>
        <end position="202"/>
    </location>
</feature>
<reference evidence="4 5" key="1">
    <citation type="submission" date="2019-10" db="EMBL/GenBank/DDBJ databases">
        <authorList>
            <person name="Dong K."/>
        </authorList>
    </citation>
    <scope>NUCLEOTIDE SEQUENCE [LARGE SCALE GENOMIC DNA]</scope>
    <source>
        <strain evidence="5">dk4302</strain>
    </source>
</reference>
<feature type="domain" description="Alpha-L-rhamnosidase six-hairpin glycosidase" evidence="2">
    <location>
        <begin position="373"/>
        <end position="679"/>
    </location>
</feature>
<gene>
    <name evidence="4" type="ORF">GFH32_08880</name>
</gene>
<dbReference type="InterPro" id="IPR035398">
    <property type="entry name" value="Bac_rhamnosid_C"/>
</dbReference>
<protein>
    <submittedName>
        <fullName evidence="4">Bacterial alpha-L-rhamnosidase</fullName>
    </submittedName>
</protein>
<keyword evidence="5" id="KW-1185">Reference proteome</keyword>
<dbReference type="InterPro" id="IPR008979">
    <property type="entry name" value="Galactose-bd-like_sf"/>
</dbReference>
<dbReference type="Pfam" id="PF08531">
    <property type="entry name" value="Bac_rhamnosid_N"/>
    <property type="match status" value="1"/>
</dbReference>
<dbReference type="Gene3D" id="1.50.10.10">
    <property type="match status" value="1"/>
</dbReference>
<dbReference type="Pfam" id="PF17389">
    <property type="entry name" value="Bac_rhamnosid6H"/>
    <property type="match status" value="1"/>
</dbReference>
<dbReference type="GO" id="GO:0005975">
    <property type="term" value="P:carbohydrate metabolic process"/>
    <property type="evidence" value="ECO:0007669"/>
    <property type="project" value="InterPro"/>
</dbReference>
<dbReference type="EMBL" id="CP045652">
    <property type="protein sequence ID" value="QGA28215.1"/>
    <property type="molecule type" value="Genomic_DNA"/>
</dbReference>
<dbReference type="KEGG" id="sphe:GFH32_08880"/>
<sequence>MLLLGLNCAAQDPRINPSLLSGYWPSSWISCPDISQKDYGVYHFRKEFNLSQATKEFIVHVTADNRYRLFVNGQPVLSGPARSDLANWNFETIDLAPFLKTGKNVIAAMVWNMGEYAAVGQISNQTAFAIQGNGKLEEQINSDTSWKTYHNTAYSPTSIDNTERLGAYMVIGPGDQVDARAYPWRWSEADYDDSSWKGARKLVNNPVTKGYGTDNLWTLTPRIIPFMQEIKQRIPTIRRFSGIPKVTEFQKGESPLVIKSNSKVSILLDQEVNTVAYPELLVSKGKGSRIQLTYAESLFDKAGNKGQRNEIESKEIKGNYDVFLPDGGKDRHFRPLWFKTYRYLQLDIETGDEELVLQDLYGSKTGYPFELKASFNSSDKRLKEIWEVGWRTQLICAGETYFDTPYYEQLQYEGDTRIQSLITLYMTGDDRLMRKALLDFYHSQTPEGLPQGRYPSSRLQIIPTFALFWVSMIHDYMMHRPDQEFVEQFLPSVRQVIDWYAKHMDQQKQMLGPMKWWNFVDWDAFDLWGVPEGALDGNSALISLQYAYTLNQAAEIFKQFDNETEATHYKNLANSINEHTYQHAFDKTKGLMANSPLKKTYSQHASIWAILSGAVKGQEAKDVFETLMNDKSISQVTFFYRFYLTRAMKEVGFADRYYGSLDPWWTMLDLGLTTFAEKPEPTRTDSHAWSSSPNYDFLATICGIMPSSPGFKTVLVEPALGELTEAEGEMPHPDGLISVKLKKKKDKLNAEVVLPAGVTGHFKYKGKTLSLQSGLNKIAI</sequence>
<feature type="domain" description="Alpha-L-rhamnosidase C-terminal" evidence="3">
    <location>
        <begin position="703"/>
        <end position="760"/>
    </location>
</feature>
<dbReference type="InterPro" id="IPR008928">
    <property type="entry name" value="6-hairpin_glycosidase_sf"/>
</dbReference>
<proteinExistence type="predicted"/>
<dbReference type="Pfam" id="PF17390">
    <property type="entry name" value="Bac_rhamnosid_C"/>
    <property type="match status" value="1"/>
</dbReference>
<dbReference type="InterPro" id="IPR013737">
    <property type="entry name" value="Bac_rhamnosid_N"/>
</dbReference>
<dbReference type="PANTHER" id="PTHR34987">
    <property type="entry name" value="C, PUTATIVE (AFU_ORTHOLOGUE AFUA_3G02880)-RELATED"/>
    <property type="match status" value="1"/>
</dbReference>
<dbReference type="SUPFAM" id="SSF48208">
    <property type="entry name" value="Six-hairpin glycosidases"/>
    <property type="match status" value="1"/>
</dbReference>
<dbReference type="InterPro" id="IPR012341">
    <property type="entry name" value="6hp_glycosidase-like_sf"/>
</dbReference>
<dbReference type="PANTHER" id="PTHR34987:SF2">
    <property type="entry name" value="B, PUTATIVE (AFU_ORTHOLOGUE AFUA_7G05040)-RELATED"/>
    <property type="match status" value="1"/>
</dbReference>
<organism evidence="4 5">
    <name type="scientific">Sphingobacterium zhuxiongii</name>
    <dbReference type="NCBI Taxonomy" id="2662364"/>
    <lineage>
        <taxon>Bacteria</taxon>
        <taxon>Pseudomonadati</taxon>
        <taxon>Bacteroidota</taxon>
        <taxon>Sphingobacteriia</taxon>
        <taxon>Sphingobacteriales</taxon>
        <taxon>Sphingobacteriaceae</taxon>
        <taxon>Sphingobacterium</taxon>
    </lineage>
</organism>
<name>A0A5Q0QEG8_9SPHI</name>
<evidence type="ECO:0000259" key="3">
    <source>
        <dbReference type="Pfam" id="PF17390"/>
    </source>
</evidence>
<dbReference type="AlphaFoldDB" id="A0A5Q0QEG8"/>
<evidence type="ECO:0000313" key="4">
    <source>
        <dbReference type="EMBL" id="QGA28215.1"/>
    </source>
</evidence>
<evidence type="ECO:0000313" key="5">
    <source>
        <dbReference type="Proteomes" id="UP000326921"/>
    </source>
</evidence>
<dbReference type="Gene3D" id="2.60.120.260">
    <property type="entry name" value="Galactose-binding domain-like"/>
    <property type="match status" value="2"/>
</dbReference>
<accession>A0A5Q0QEG8</accession>